<dbReference type="STRING" id="888268.A0A1E5WDT5"/>
<dbReference type="AlphaFoldDB" id="A0A1E5WDT5"/>
<sequence length="93" mass="10633">MNDRVQSKVNLHKKTIVPDVTCEICCNNPETANHIMFECSFPYSFWTKLGFQLPTGQQVRELHMIPKPEHVPAEHYAGLSYYAAGNFGSEEME</sequence>
<proteinExistence type="predicted"/>
<dbReference type="Proteomes" id="UP000095767">
    <property type="component" value="Unassembled WGS sequence"/>
</dbReference>
<organism evidence="2 3">
    <name type="scientific">Dichanthelium oligosanthes</name>
    <dbReference type="NCBI Taxonomy" id="888268"/>
    <lineage>
        <taxon>Eukaryota</taxon>
        <taxon>Viridiplantae</taxon>
        <taxon>Streptophyta</taxon>
        <taxon>Embryophyta</taxon>
        <taxon>Tracheophyta</taxon>
        <taxon>Spermatophyta</taxon>
        <taxon>Magnoliopsida</taxon>
        <taxon>Liliopsida</taxon>
        <taxon>Poales</taxon>
        <taxon>Poaceae</taxon>
        <taxon>PACMAD clade</taxon>
        <taxon>Panicoideae</taxon>
        <taxon>Panicodae</taxon>
        <taxon>Paniceae</taxon>
        <taxon>Dichantheliinae</taxon>
        <taxon>Dichanthelium</taxon>
    </lineage>
</organism>
<protein>
    <recommendedName>
        <fullName evidence="1">Reverse transcriptase zinc-binding domain-containing protein</fullName>
    </recommendedName>
</protein>
<reference evidence="2 3" key="1">
    <citation type="submission" date="2016-09" db="EMBL/GenBank/DDBJ databases">
        <title>The draft genome of Dichanthelium oligosanthes: A C3 panicoid grass species.</title>
        <authorList>
            <person name="Studer A.J."/>
            <person name="Schnable J.C."/>
            <person name="Brutnell T.P."/>
        </authorList>
    </citation>
    <scope>NUCLEOTIDE SEQUENCE [LARGE SCALE GENOMIC DNA]</scope>
    <source>
        <strain evidence="3">cv. Kellogg 1175</strain>
        <tissue evidence="2">Leaf</tissue>
    </source>
</reference>
<feature type="domain" description="Reverse transcriptase zinc-binding" evidence="1">
    <location>
        <begin position="2"/>
        <end position="46"/>
    </location>
</feature>
<dbReference type="Pfam" id="PF13966">
    <property type="entry name" value="zf-RVT"/>
    <property type="match status" value="1"/>
</dbReference>
<evidence type="ECO:0000259" key="1">
    <source>
        <dbReference type="Pfam" id="PF13966"/>
    </source>
</evidence>
<dbReference type="OrthoDB" id="696496at2759"/>
<gene>
    <name evidence="2" type="ORF">BAE44_0003424</name>
</gene>
<keyword evidence="3" id="KW-1185">Reference proteome</keyword>
<dbReference type="EMBL" id="LWDX02011743">
    <property type="protein sequence ID" value="OEL35556.1"/>
    <property type="molecule type" value="Genomic_DNA"/>
</dbReference>
<evidence type="ECO:0000313" key="3">
    <source>
        <dbReference type="Proteomes" id="UP000095767"/>
    </source>
</evidence>
<comment type="caution">
    <text evidence="2">The sequence shown here is derived from an EMBL/GenBank/DDBJ whole genome shotgun (WGS) entry which is preliminary data.</text>
</comment>
<accession>A0A1E5WDT5</accession>
<name>A0A1E5WDT5_9POAL</name>
<dbReference type="InterPro" id="IPR026960">
    <property type="entry name" value="RVT-Znf"/>
</dbReference>
<evidence type="ECO:0000313" key="2">
    <source>
        <dbReference type="EMBL" id="OEL35556.1"/>
    </source>
</evidence>